<dbReference type="GO" id="GO:0003677">
    <property type="term" value="F:DNA binding"/>
    <property type="evidence" value="ECO:0007669"/>
    <property type="project" value="UniProtKB-KW"/>
</dbReference>
<evidence type="ECO:0000259" key="6">
    <source>
        <dbReference type="Pfam" id="PF04539"/>
    </source>
</evidence>
<dbReference type="PANTHER" id="PTHR30385:SF4">
    <property type="entry name" value="RNA POLYMERASE SIGMA-E FACTOR"/>
    <property type="match status" value="1"/>
</dbReference>
<evidence type="ECO:0000256" key="4">
    <source>
        <dbReference type="ARBA" id="ARBA00023163"/>
    </source>
</evidence>
<dbReference type="Proteomes" id="UP000482800">
    <property type="component" value="Unassembled WGS sequence"/>
</dbReference>
<dbReference type="EMBL" id="BLPF01000004">
    <property type="protein sequence ID" value="GFJ85109.1"/>
    <property type="molecule type" value="Genomic_DNA"/>
</dbReference>
<organism evidence="9 10">
    <name type="scientific">Phytohabitans houttuyneae</name>
    <dbReference type="NCBI Taxonomy" id="1076126"/>
    <lineage>
        <taxon>Bacteria</taxon>
        <taxon>Bacillati</taxon>
        <taxon>Actinomycetota</taxon>
        <taxon>Actinomycetes</taxon>
        <taxon>Micromonosporales</taxon>
        <taxon>Micromonosporaceae</taxon>
    </lineage>
</organism>
<dbReference type="NCBIfam" id="TIGR02937">
    <property type="entry name" value="sigma70-ECF"/>
    <property type="match status" value="1"/>
</dbReference>
<dbReference type="InterPro" id="IPR000943">
    <property type="entry name" value="RNA_pol_sigma70"/>
</dbReference>
<gene>
    <name evidence="9" type="primary">sigB</name>
    <name evidence="9" type="ORF">Phou_092890</name>
</gene>
<reference evidence="9 10" key="2">
    <citation type="submission" date="2020-03" db="EMBL/GenBank/DDBJ databases">
        <authorList>
            <person name="Ichikawa N."/>
            <person name="Kimura A."/>
            <person name="Kitahashi Y."/>
            <person name="Uohara A."/>
        </authorList>
    </citation>
    <scope>NUCLEOTIDE SEQUENCE [LARGE SCALE GENOMIC DNA]</scope>
    <source>
        <strain evidence="9 10">NBRC 108639</strain>
    </source>
</reference>
<dbReference type="PANTHER" id="PTHR30385">
    <property type="entry name" value="SIGMA FACTOR F FLAGELLAR"/>
    <property type="match status" value="1"/>
</dbReference>
<dbReference type="Gene3D" id="1.20.120.1810">
    <property type="match status" value="1"/>
</dbReference>
<feature type="region of interest" description="Disordered" evidence="5">
    <location>
        <begin position="1"/>
        <end position="26"/>
    </location>
</feature>
<feature type="domain" description="RNA polymerase sigma-70 region 2" evidence="7">
    <location>
        <begin position="58"/>
        <end position="126"/>
    </location>
</feature>
<dbReference type="InterPro" id="IPR013325">
    <property type="entry name" value="RNA_pol_sigma_r2"/>
</dbReference>
<dbReference type="InterPro" id="IPR007630">
    <property type="entry name" value="RNA_pol_sigma70_r4"/>
</dbReference>
<dbReference type="NCBIfam" id="TIGR02980">
    <property type="entry name" value="SigBFG"/>
    <property type="match status" value="1"/>
</dbReference>
<evidence type="ECO:0000313" key="9">
    <source>
        <dbReference type="EMBL" id="GFJ85109.1"/>
    </source>
</evidence>
<keyword evidence="2" id="KW-0731">Sigma factor</keyword>
<accession>A0A6V8KS41</accession>
<dbReference type="AlphaFoldDB" id="A0A6V8KS41"/>
<name>A0A6V8KS41_9ACTN</name>
<dbReference type="InterPro" id="IPR007627">
    <property type="entry name" value="RNA_pol_sigma70_r2"/>
</dbReference>
<dbReference type="SUPFAM" id="SSF88659">
    <property type="entry name" value="Sigma3 and sigma4 domains of RNA polymerase sigma factors"/>
    <property type="match status" value="2"/>
</dbReference>
<dbReference type="InterPro" id="IPR036388">
    <property type="entry name" value="WH-like_DNA-bd_sf"/>
</dbReference>
<keyword evidence="1" id="KW-0805">Transcription regulation</keyword>
<dbReference type="Pfam" id="PF04545">
    <property type="entry name" value="Sigma70_r4"/>
    <property type="match status" value="1"/>
</dbReference>
<dbReference type="RefSeq" id="WP_246274613.1">
    <property type="nucleotide sequence ID" value="NZ_BAABGO010000014.1"/>
</dbReference>
<feature type="domain" description="RNA polymerase sigma-70 region 3" evidence="6">
    <location>
        <begin position="136"/>
        <end position="189"/>
    </location>
</feature>
<sequence length="274" mass="30198">MSTTDSVAHSAVINPGIDTASPGGQRVEAEQTTEQVLIRRDALPAGHPHRATLRAKAIEENLPMARRLARRYAGRGEVLDDLAQVAAVALIRAVDRYDTSREVPFVSYAAPTILGALKRHFRESAWAMRVPRPTQELAAKIATATSELTHQRGRYPSPSELAEHLQVSVDGLKDAIDARHAYQPASLDAPQRGGNTNLADNLGGLDPRYAHVDDRLALQPLFAALPPREQRILTMRFYEHMTQTQIADQIGMSQMHVSRLLKQSLARLRTAMPS</sequence>
<dbReference type="GO" id="GO:0006352">
    <property type="term" value="P:DNA-templated transcription initiation"/>
    <property type="evidence" value="ECO:0007669"/>
    <property type="project" value="InterPro"/>
</dbReference>
<reference evidence="9 10" key="1">
    <citation type="submission" date="2020-03" db="EMBL/GenBank/DDBJ databases">
        <title>Whole genome shotgun sequence of Phytohabitans houttuyneae NBRC 108639.</title>
        <authorList>
            <person name="Komaki H."/>
            <person name="Tamura T."/>
        </authorList>
    </citation>
    <scope>NUCLEOTIDE SEQUENCE [LARGE SCALE GENOMIC DNA]</scope>
    <source>
        <strain evidence="9 10">NBRC 108639</strain>
    </source>
</reference>
<feature type="domain" description="RNA polymerase sigma-70 region 4" evidence="8">
    <location>
        <begin position="222"/>
        <end position="269"/>
    </location>
</feature>
<keyword evidence="3" id="KW-0238">DNA-binding</keyword>
<dbReference type="PRINTS" id="PR00046">
    <property type="entry name" value="SIGMA70FCT"/>
</dbReference>
<dbReference type="InterPro" id="IPR007624">
    <property type="entry name" value="RNA_pol_sigma70_r3"/>
</dbReference>
<evidence type="ECO:0000256" key="2">
    <source>
        <dbReference type="ARBA" id="ARBA00023082"/>
    </source>
</evidence>
<evidence type="ECO:0000256" key="1">
    <source>
        <dbReference type="ARBA" id="ARBA00023015"/>
    </source>
</evidence>
<dbReference type="InterPro" id="IPR014284">
    <property type="entry name" value="RNA_pol_sigma-70_dom"/>
</dbReference>
<keyword evidence="10" id="KW-1185">Reference proteome</keyword>
<dbReference type="Gene3D" id="1.10.10.10">
    <property type="entry name" value="Winged helix-like DNA-binding domain superfamily/Winged helix DNA-binding domain"/>
    <property type="match status" value="2"/>
</dbReference>
<evidence type="ECO:0000259" key="7">
    <source>
        <dbReference type="Pfam" id="PF04542"/>
    </source>
</evidence>
<dbReference type="SUPFAM" id="SSF88946">
    <property type="entry name" value="Sigma2 domain of RNA polymerase sigma factors"/>
    <property type="match status" value="1"/>
</dbReference>
<dbReference type="Pfam" id="PF04542">
    <property type="entry name" value="Sigma70_r2"/>
    <property type="match status" value="1"/>
</dbReference>
<evidence type="ECO:0000313" key="10">
    <source>
        <dbReference type="Proteomes" id="UP000482800"/>
    </source>
</evidence>
<proteinExistence type="predicted"/>
<dbReference type="Pfam" id="PF04539">
    <property type="entry name" value="Sigma70_r3"/>
    <property type="match status" value="1"/>
</dbReference>
<comment type="caution">
    <text evidence="9">The sequence shown here is derived from an EMBL/GenBank/DDBJ whole genome shotgun (WGS) entry which is preliminary data.</text>
</comment>
<keyword evidence="4" id="KW-0804">Transcription</keyword>
<evidence type="ECO:0000256" key="5">
    <source>
        <dbReference type="SAM" id="MobiDB-lite"/>
    </source>
</evidence>
<protein>
    <submittedName>
        <fullName evidence="9">RNA polymerase sigma factor</fullName>
    </submittedName>
</protein>
<dbReference type="CDD" id="cd06171">
    <property type="entry name" value="Sigma70_r4"/>
    <property type="match status" value="1"/>
</dbReference>
<evidence type="ECO:0000256" key="3">
    <source>
        <dbReference type="ARBA" id="ARBA00023125"/>
    </source>
</evidence>
<dbReference type="GO" id="GO:0016987">
    <property type="term" value="F:sigma factor activity"/>
    <property type="evidence" value="ECO:0007669"/>
    <property type="project" value="UniProtKB-KW"/>
</dbReference>
<evidence type="ECO:0000259" key="8">
    <source>
        <dbReference type="Pfam" id="PF04545"/>
    </source>
</evidence>
<dbReference type="InterPro" id="IPR013324">
    <property type="entry name" value="RNA_pol_sigma_r3/r4-like"/>
</dbReference>
<dbReference type="InterPro" id="IPR014322">
    <property type="entry name" value="RNA_pol_sigma-B/F/G"/>
</dbReference>